<feature type="transmembrane region" description="Helical" evidence="6">
    <location>
        <begin position="242"/>
        <end position="261"/>
    </location>
</feature>
<feature type="transmembrane region" description="Helical" evidence="6">
    <location>
        <begin position="134"/>
        <end position="155"/>
    </location>
</feature>
<feature type="domain" description="Major facilitator superfamily (MFS) profile" evidence="7">
    <location>
        <begin position="6"/>
        <end position="389"/>
    </location>
</feature>
<evidence type="ECO:0000259" key="7">
    <source>
        <dbReference type="PROSITE" id="PS50850"/>
    </source>
</evidence>
<feature type="transmembrane region" description="Helical" evidence="6">
    <location>
        <begin position="203"/>
        <end position="222"/>
    </location>
</feature>
<evidence type="ECO:0000256" key="5">
    <source>
        <dbReference type="ARBA" id="ARBA00023136"/>
    </source>
</evidence>
<dbReference type="InterPro" id="IPR020846">
    <property type="entry name" value="MFS_dom"/>
</dbReference>
<reference evidence="9" key="1">
    <citation type="submission" date="2015-02" db="EMBL/GenBank/DDBJ databases">
        <title>Pyrococcus kukulkanii sp. nov., a novel hyperthermophilic archaeon isolated from a deep-sea hydrothermal vent at the Guaymas Basin.</title>
        <authorList>
            <person name="Oger P.M."/>
            <person name="Callac N."/>
            <person name="Jebbar M."/>
            <person name="Godfroy A."/>
        </authorList>
    </citation>
    <scope>NUCLEOTIDE SEQUENCE [LARGE SCALE GENOMIC DNA]</scope>
    <source>
        <strain evidence="9">NCB100</strain>
    </source>
</reference>
<evidence type="ECO:0000256" key="3">
    <source>
        <dbReference type="ARBA" id="ARBA00022692"/>
    </source>
</evidence>
<dbReference type="GeneID" id="28490276"/>
<dbReference type="SUPFAM" id="SSF103473">
    <property type="entry name" value="MFS general substrate transporter"/>
    <property type="match status" value="1"/>
</dbReference>
<dbReference type="Pfam" id="PF07690">
    <property type="entry name" value="MFS_1"/>
    <property type="match status" value="1"/>
</dbReference>
<dbReference type="PATRIC" id="fig|1609559.3.peg.115"/>
<feature type="transmembrane region" description="Helical" evidence="6">
    <location>
        <begin position="96"/>
        <end position="114"/>
    </location>
</feature>
<evidence type="ECO:0000256" key="6">
    <source>
        <dbReference type="SAM" id="Phobius"/>
    </source>
</evidence>
<reference evidence="8 9" key="2">
    <citation type="journal article" date="2016" name="Int. J. Syst. Evol. Microbiol.">
        <title>Pyrococcus kukulkanii sp. nov., a hyperthermophilic, piezophilic archaeon isolated from a deep-sea hydrothermal vent.</title>
        <authorList>
            <person name="Callac N."/>
            <person name="Oger P."/>
            <person name="Lesongeur F."/>
            <person name="Rattray J.E."/>
            <person name="Vannier P."/>
            <person name="Michoud G."/>
            <person name="Beauverger M."/>
            <person name="Gayet N."/>
            <person name="Rouxel O."/>
            <person name="Jebbar M."/>
            <person name="Godfroy A."/>
        </authorList>
    </citation>
    <scope>NUCLEOTIDE SEQUENCE [LARGE SCALE GENOMIC DNA]</scope>
    <source>
        <strain evidence="8 9">NCB100</strain>
    </source>
</reference>
<accession>A0A127B6Y3</accession>
<comment type="subcellular location">
    <subcellularLocation>
        <location evidence="1">Cell membrane</location>
        <topology evidence="1">Multi-pass membrane protein</topology>
    </subcellularLocation>
</comment>
<protein>
    <submittedName>
        <fullName evidence="8">Quinolone resistance protein</fullName>
    </submittedName>
</protein>
<dbReference type="InterPro" id="IPR011701">
    <property type="entry name" value="MFS"/>
</dbReference>
<dbReference type="EMBL" id="CP010835">
    <property type="protein sequence ID" value="AMM53150.1"/>
    <property type="molecule type" value="Genomic_DNA"/>
</dbReference>
<evidence type="ECO:0000256" key="4">
    <source>
        <dbReference type="ARBA" id="ARBA00022989"/>
    </source>
</evidence>
<dbReference type="PANTHER" id="PTHR43124">
    <property type="entry name" value="PURINE EFFLUX PUMP PBUE"/>
    <property type="match status" value="1"/>
</dbReference>
<dbReference type="CDD" id="cd17489">
    <property type="entry name" value="MFS_YfcJ_like"/>
    <property type="match status" value="1"/>
</dbReference>
<feature type="transmembrane region" description="Helical" evidence="6">
    <location>
        <begin position="72"/>
        <end position="90"/>
    </location>
</feature>
<feature type="transmembrane region" description="Helical" evidence="6">
    <location>
        <begin position="297"/>
        <end position="321"/>
    </location>
</feature>
<dbReference type="PRINTS" id="PR01035">
    <property type="entry name" value="TCRTETA"/>
</dbReference>
<dbReference type="Gene3D" id="1.20.1250.20">
    <property type="entry name" value="MFS general substrate transporter like domains"/>
    <property type="match status" value="1"/>
</dbReference>
<dbReference type="STRING" id="1609559.TQ32_00560"/>
<dbReference type="KEGG" id="pyc:TQ32_00560"/>
<dbReference type="GO" id="GO:0022857">
    <property type="term" value="F:transmembrane transporter activity"/>
    <property type="evidence" value="ECO:0007669"/>
    <property type="project" value="InterPro"/>
</dbReference>
<evidence type="ECO:0000313" key="9">
    <source>
        <dbReference type="Proteomes" id="UP000070587"/>
    </source>
</evidence>
<feature type="transmembrane region" description="Helical" evidence="6">
    <location>
        <begin position="7"/>
        <end position="28"/>
    </location>
</feature>
<feature type="transmembrane region" description="Helical" evidence="6">
    <location>
        <begin position="161"/>
        <end position="183"/>
    </location>
</feature>
<evidence type="ECO:0000313" key="8">
    <source>
        <dbReference type="EMBL" id="AMM53150.1"/>
    </source>
</evidence>
<dbReference type="GO" id="GO:0005886">
    <property type="term" value="C:plasma membrane"/>
    <property type="evidence" value="ECO:0007669"/>
    <property type="project" value="UniProtKB-SubCell"/>
</dbReference>
<sequence length="389" mass="41761">MGGFKHLWFLNLSTFFFFLGISLLNPLISPYAITLGAQPFLVGLVAGVASGVSLISKLFGGYVGDRGYRFHAMFLGNVLGVVSGLLYIFSGLSGSIAVFALGRAIHGFAMGIFFPSSLSSAVDLAPEGRVGEALGWRGMMFSLGNIVGPAIGGFISDKFGFTFAFALTIAFSILGALFVLSVWRETGEIKAGKHEEHASYGELLKPFFVSASLALFFISMAYSGVVTFLPALYKVSGLGQGVFGIYMMLMGFSSFLTRLVGGKSADRMGPIPVARFGIFMIFLGYLSLLKFKFPPYSYVPAVVSGLGFGLSLPALQFMALAKLPQKIRTMGSSIYTMFFDLGMLSGQVVLGYIAQLKGYNGVFPLVAFLPVVSIILVNAPLLWRDRNES</sequence>
<dbReference type="AlphaFoldDB" id="A0A127B6Y3"/>
<dbReference type="InterPro" id="IPR036259">
    <property type="entry name" value="MFS_trans_sf"/>
</dbReference>
<keyword evidence="3 6" id="KW-0812">Transmembrane</keyword>
<dbReference type="PROSITE" id="PS50850">
    <property type="entry name" value="MFS"/>
    <property type="match status" value="1"/>
</dbReference>
<gene>
    <name evidence="8" type="ORF">TQ32_00560</name>
</gene>
<feature type="transmembrane region" description="Helical" evidence="6">
    <location>
        <begin position="40"/>
        <end position="60"/>
    </location>
</feature>
<feature type="transmembrane region" description="Helical" evidence="6">
    <location>
        <begin position="273"/>
        <end position="291"/>
    </location>
</feature>
<keyword evidence="5 6" id="KW-0472">Membrane</keyword>
<dbReference type="PANTHER" id="PTHR43124:SF9">
    <property type="entry name" value="SUGAR TRANSPORT FAMILY PROTEIN"/>
    <property type="match status" value="1"/>
</dbReference>
<dbReference type="Proteomes" id="UP000070587">
    <property type="component" value="Chromosome"/>
</dbReference>
<evidence type="ECO:0000256" key="2">
    <source>
        <dbReference type="ARBA" id="ARBA00022475"/>
    </source>
</evidence>
<dbReference type="RefSeq" id="WP_068320017.1">
    <property type="nucleotide sequence ID" value="NZ_CP010835.1"/>
</dbReference>
<evidence type="ECO:0000256" key="1">
    <source>
        <dbReference type="ARBA" id="ARBA00004651"/>
    </source>
</evidence>
<feature type="transmembrane region" description="Helical" evidence="6">
    <location>
        <begin position="361"/>
        <end position="383"/>
    </location>
</feature>
<dbReference type="OrthoDB" id="117970at2157"/>
<feature type="transmembrane region" description="Helical" evidence="6">
    <location>
        <begin position="333"/>
        <end position="355"/>
    </location>
</feature>
<keyword evidence="4 6" id="KW-1133">Transmembrane helix</keyword>
<proteinExistence type="predicted"/>
<name>A0A127B6Y3_9EURY</name>
<dbReference type="InterPro" id="IPR050189">
    <property type="entry name" value="MFS_Efflux_Transporters"/>
</dbReference>
<keyword evidence="2" id="KW-1003">Cell membrane</keyword>
<dbReference type="InterPro" id="IPR001958">
    <property type="entry name" value="Tet-R_TetA/multi-R_MdtG-like"/>
</dbReference>
<organism evidence="8 9">
    <name type="scientific">Pyrococcus kukulkanii</name>
    <dbReference type="NCBI Taxonomy" id="1609559"/>
    <lineage>
        <taxon>Archaea</taxon>
        <taxon>Methanobacteriati</taxon>
        <taxon>Methanobacteriota</taxon>
        <taxon>Thermococci</taxon>
        <taxon>Thermococcales</taxon>
        <taxon>Thermococcaceae</taxon>
        <taxon>Pyrococcus</taxon>
    </lineage>
</organism>